<feature type="transmembrane region" description="Helical" evidence="9">
    <location>
        <begin position="188"/>
        <end position="209"/>
    </location>
</feature>
<dbReference type="RefSeq" id="WP_131898628.1">
    <property type="nucleotide sequence ID" value="NZ_SMKZ01000037.1"/>
</dbReference>
<comment type="subcellular location">
    <subcellularLocation>
        <location evidence="1">Cell membrane</location>
        <topology evidence="1">Multi-pass membrane protein</topology>
    </subcellularLocation>
</comment>
<evidence type="ECO:0000256" key="2">
    <source>
        <dbReference type="ARBA" id="ARBA00022448"/>
    </source>
</evidence>
<comment type="similarity">
    <text evidence="8">Belongs to the binding-protein-dependent transport system permease family. LivHM subfamily.</text>
</comment>
<dbReference type="Pfam" id="PF02653">
    <property type="entry name" value="BPD_transp_2"/>
    <property type="match status" value="1"/>
</dbReference>
<reference evidence="10 11" key="1">
    <citation type="submission" date="2019-03" db="EMBL/GenBank/DDBJ databases">
        <title>Draft genome sequences of novel Actinobacteria.</title>
        <authorList>
            <person name="Sahin N."/>
            <person name="Ay H."/>
            <person name="Saygin H."/>
        </authorList>
    </citation>
    <scope>NUCLEOTIDE SEQUENCE [LARGE SCALE GENOMIC DNA]</scope>
    <source>
        <strain evidence="10 11">5K138</strain>
    </source>
</reference>
<dbReference type="EMBL" id="SMKZ01000037">
    <property type="protein sequence ID" value="TDE02239.1"/>
    <property type="molecule type" value="Genomic_DNA"/>
</dbReference>
<dbReference type="Proteomes" id="UP000294739">
    <property type="component" value="Unassembled WGS sequence"/>
</dbReference>
<evidence type="ECO:0000313" key="11">
    <source>
        <dbReference type="Proteomes" id="UP000294739"/>
    </source>
</evidence>
<sequence length="289" mass="30160">MTTLQAALSGALVGGMFAVMAAGLSLTWGMLRVINLAHFGMILVGAYLTFELATTWGIDPILTIAVTVPLMFLAGASLQWAFDRLGVEEFASLLVSFGLLIIVMQTVSNVWSADFQRMSGDVNPYATQAVSVGRFVFPAPTLIAFVLAVVLVVSADQVLRRTFAGRALRAFAEDRAVASAFGIDHRRLGMVLAGLSAASAAVAGMLFALGNAVTPSTPFEWIGVVFAVVILGGIGQVTGVLLAGVLVGTLSAVVSATWSPALSPLVLFSAIVLALLFRPYGLLTVRGAR</sequence>
<keyword evidence="4 9" id="KW-0812">Transmembrane</keyword>
<proteinExistence type="inferred from homology"/>
<dbReference type="InterPro" id="IPR052157">
    <property type="entry name" value="BCAA_transport_permease"/>
</dbReference>
<dbReference type="GO" id="GO:0022857">
    <property type="term" value="F:transmembrane transporter activity"/>
    <property type="evidence" value="ECO:0007669"/>
    <property type="project" value="InterPro"/>
</dbReference>
<accession>A0A4R5CP73</accession>
<organism evidence="10 11">
    <name type="scientific">Jiangella asiatica</name>
    <dbReference type="NCBI Taxonomy" id="2530372"/>
    <lineage>
        <taxon>Bacteria</taxon>
        <taxon>Bacillati</taxon>
        <taxon>Actinomycetota</taxon>
        <taxon>Actinomycetes</taxon>
        <taxon>Jiangellales</taxon>
        <taxon>Jiangellaceae</taxon>
        <taxon>Jiangella</taxon>
    </lineage>
</organism>
<feature type="transmembrane region" description="Helical" evidence="9">
    <location>
        <begin position="261"/>
        <end position="280"/>
    </location>
</feature>
<protein>
    <submittedName>
        <fullName evidence="10">Branched-chain amino acid ABC transporter permease</fullName>
    </submittedName>
</protein>
<evidence type="ECO:0000256" key="1">
    <source>
        <dbReference type="ARBA" id="ARBA00004651"/>
    </source>
</evidence>
<dbReference type="PANTHER" id="PTHR11795">
    <property type="entry name" value="BRANCHED-CHAIN AMINO ACID TRANSPORT SYSTEM PERMEASE PROTEIN LIVH"/>
    <property type="match status" value="1"/>
</dbReference>
<feature type="transmembrane region" description="Helical" evidence="9">
    <location>
        <begin position="90"/>
        <end position="112"/>
    </location>
</feature>
<keyword evidence="3" id="KW-1003">Cell membrane</keyword>
<dbReference type="GO" id="GO:0006865">
    <property type="term" value="P:amino acid transport"/>
    <property type="evidence" value="ECO:0007669"/>
    <property type="project" value="UniProtKB-KW"/>
</dbReference>
<dbReference type="GO" id="GO:0005886">
    <property type="term" value="C:plasma membrane"/>
    <property type="evidence" value="ECO:0007669"/>
    <property type="project" value="UniProtKB-SubCell"/>
</dbReference>
<keyword evidence="11" id="KW-1185">Reference proteome</keyword>
<evidence type="ECO:0000256" key="6">
    <source>
        <dbReference type="ARBA" id="ARBA00022989"/>
    </source>
</evidence>
<gene>
    <name evidence="10" type="ORF">E1269_22230</name>
</gene>
<dbReference type="AlphaFoldDB" id="A0A4R5CP73"/>
<evidence type="ECO:0000256" key="4">
    <source>
        <dbReference type="ARBA" id="ARBA00022692"/>
    </source>
</evidence>
<name>A0A4R5CP73_9ACTN</name>
<dbReference type="InParanoid" id="A0A4R5CP73"/>
<keyword evidence="2" id="KW-0813">Transport</keyword>
<dbReference type="InterPro" id="IPR001851">
    <property type="entry name" value="ABC_transp_permease"/>
</dbReference>
<evidence type="ECO:0000256" key="5">
    <source>
        <dbReference type="ARBA" id="ARBA00022970"/>
    </source>
</evidence>
<feature type="transmembrane region" description="Helical" evidence="9">
    <location>
        <begin position="56"/>
        <end position="78"/>
    </location>
</feature>
<dbReference type="PANTHER" id="PTHR11795:SF445">
    <property type="entry name" value="AMINO ACID ABC TRANSPORTER PERMEASE PROTEIN"/>
    <property type="match status" value="1"/>
</dbReference>
<feature type="transmembrane region" description="Helical" evidence="9">
    <location>
        <begin position="132"/>
        <end position="153"/>
    </location>
</feature>
<feature type="transmembrane region" description="Helical" evidence="9">
    <location>
        <begin position="6"/>
        <end position="26"/>
    </location>
</feature>
<keyword evidence="5" id="KW-0029">Amino-acid transport</keyword>
<evidence type="ECO:0000256" key="9">
    <source>
        <dbReference type="SAM" id="Phobius"/>
    </source>
</evidence>
<keyword evidence="6 9" id="KW-1133">Transmembrane helix</keyword>
<evidence type="ECO:0000256" key="8">
    <source>
        <dbReference type="ARBA" id="ARBA00037998"/>
    </source>
</evidence>
<dbReference type="OrthoDB" id="9807115at2"/>
<dbReference type="CDD" id="cd06582">
    <property type="entry name" value="TM_PBP1_LivH_like"/>
    <property type="match status" value="1"/>
</dbReference>
<evidence type="ECO:0000256" key="3">
    <source>
        <dbReference type="ARBA" id="ARBA00022475"/>
    </source>
</evidence>
<evidence type="ECO:0000313" key="10">
    <source>
        <dbReference type="EMBL" id="TDE02239.1"/>
    </source>
</evidence>
<feature type="transmembrane region" description="Helical" evidence="9">
    <location>
        <begin position="221"/>
        <end position="254"/>
    </location>
</feature>
<comment type="caution">
    <text evidence="10">The sequence shown here is derived from an EMBL/GenBank/DDBJ whole genome shotgun (WGS) entry which is preliminary data.</text>
</comment>
<evidence type="ECO:0000256" key="7">
    <source>
        <dbReference type="ARBA" id="ARBA00023136"/>
    </source>
</evidence>
<feature type="transmembrane region" description="Helical" evidence="9">
    <location>
        <begin position="33"/>
        <end position="50"/>
    </location>
</feature>
<keyword evidence="7 9" id="KW-0472">Membrane</keyword>